<comment type="caution">
    <text evidence="2">The sequence shown here is derived from an EMBL/GenBank/DDBJ whole genome shotgun (WGS) entry which is preliminary data.</text>
</comment>
<evidence type="ECO:0000313" key="2">
    <source>
        <dbReference type="EMBL" id="KAK7514561.1"/>
    </source>
</evidence>
<gene>
    <name evidence="2" type="ORF">IWZ03DRAFT_407414</name>
</gene>
<protein>
    <submittedName>
        <fullName evidence="2">Uncharacterized protein</fullName>
    </submittedName>
</protein>
<keyword evidence="3" id="KW-1185">Reference proteome</keyword>
<reference evidence="2 3" key="1">
    <citation type="submission" date="2024-04" db="EMBL/GenBank/DDBJ databases">
        <title>Phyllosticta paracitricarpa is synonymous to the EU quarantine fungus P. citricarpa based on phylogenomic analyses.</title>
        <authorList>
            <consortium name="Lawrence Berkeley National Laboratory"/>
            <person name="Van Ingen-Buijs V.A."/>
            <person name="Van Westerhoven A.C."/>
            <person name="Haridas S."/>
            <person name="Skiadas P."/>
            <person name="Martin F."/>
            <person name="Groenewald J.Z."/>
            <person name="Crous P.W."/>
            <person name="Seidl M.F."/>
        </authorList>
    </citation>
    <scope>NUCLEOTIDE SEQUENCE [LARGE SCALE GENOMIC DNA]</scope>
    <source>
        <strain evidence="2 3">CBS 123371</strain>
    </source>
</reference>
<evidence type="ECO:0000313" key="3">
    <source>
        <dbReference type="Proteomes" id="UP001363622"/>
    </source>
</evidence>
<sequence length="259" mass="29529">MSSVFIFNPLAMPFVPTQKDDDYVDLPARNKPQSTSSRLEPNIANGSARDPVDRFALAVERTCRNSGVTEPFPYYTDPISGQVFKTSQPPPPKRNVSEKQEGEEDRATRPVDINMIVRLPLVLKLVIVYKITPEKPYRVFTKNILIHTHCSTNDTEGMVHEVIREDIRESIKKNDMPLKDMNAYACGRVDWKTKVHRQVGDTHDQDNCMGANTPLWFALTPQVRERLVRGQKVDDRDVTLRVTVTVFEGFPLRYLTGPC</sequence>
<feature type="region of interest" description="Disordered" evidence="1">
    <location>
        <begin position="79"/>
        <end position="107"/>
    </location>
</feature>
<name>A0ABR1KLJ7_9PEZI</name>
<dbReference type="Proteomes" id="UP001363622">
    <property type="component" value="Unassembled WGS sequence"/>
</dbReference>
<accession>A0ABR1KLJ7</accession>
<dbReference type="EMBL" id="JBBPHU010000008">
    <property type="protein sequence ID" value="KAK7514561.1"/>
    <property type="molecule type" value="Genomic_DNA"/>
</dbReference>
<feature type="compositionally biased region" description="Basic and acidic residues" evidence="1">
    <location>
        <begin position="95"/>
        <end position="107"/>
    </location>
</feature>
<organism evidence="2 3">
    <name type="scientific">Phyllosticta citriasiana</name>
    <dbReference type="NCBI Taxonomy" id="595635"/>
    <lineage>
        <taxon>Eukaryota</taxon>
        <taxon>Fungi</taxon>
        <taxon>Dikarya</taxon>
        <taxon>Ascomycota</taxon>
        <taxon>Pezizomycotina</taxon>
        <taxon>Dothideomycetes</taxon>
        <taxon>Dothideomycetes incertae sedis</taxon>
        <taxon>Botryosphaeriales</taxon>
        <taxon>Phyllostictaceae</taxon>
        <taxon>Phyllosticta</taxon>
    </lineage>
</organism>
<proteinExistence type="predicted"/>
<evidence type="ECO:0000256" key="1">
    <source>
        <dbReference type="SAM" id="MobiDB-lite"/>
    </source>
</evidence>
<feature type="region of interest" description="Disordered" evidence="1">
    <location>
        <begin position="26"/>
        <end position="47"/>
    </location>
</feature>